<evidence type="ECO:0000259" key="6">
    <source>
        <dbReference type="Pfam" id="PF01555"/>
    </source>
</evidence>
<dbReference type="Pfam" id="PF01555">
    <property type="entry name" value="N6_N4_Mtase"/>
    <property type="match status" value="1"/>
</dbReference>
<keyword evidence="2 7" id="KW-0489">Methyltransferase</keyword>
<evidence type="ECO:0000256" key="3">
    <source>
        <dbReference type="ARBA" id="ARBA00022679"/>
    </source>
</evidence>
<evidence type="ECO:0000256" key="1">
    <source>
        <dbReference type="ARBA" id="ARBA00006594"/>
    </source>
</evidence>
<feature type="domain" description="DNA methylase N-4/N-6" evidence="6">
    <location>
        <begin position="36"/>
        <end position="249"/>
    </location>
</feature>
<proteinExistence type="inferred from homology"/>
<dbReference type="EMBL" id="BAPF01000050">
    <property type="protein sequence ID" value="GBQ84727.1"/>
    <property type="molecule type" value="Genomic_DNA"/>
</dbReference>
<evidence type="ECO:0000256" key="4">
    <source>
        <dbReference type="ARBA" id="ARBA00047942"/>
    </source>
</evidence>
<dbReference type="GeneID" id="29556910"/>
<dbReference type="InterPro" id="IPR002052">
    <property type="entry name" value="DNA_methylase_N6_adenine_CS"/>
</dbReference>
<dbReference type="Gene3D" id="3.40.50.150">
    <property type="entry name" value="Vaccinia Virus protein VP39"/>
    <property type="match status" value="1"/>
</dbReference>
<dbReference type="SUPFAM" id="SSF53335">
    <property type="entry name" value="S-adenosyl-L-methionine-dependent methyltransferases"/>
    <property type="match status" value="1"/>
</dbReference>
<dbReference type="GO" id="GO:0008168">
    <property type="term" value="F:methyltransferase activity"/>
    <property type="evidence" value="ECO:0007669"/>
    <property type="project" value="UniProtKB-KW"/>
</dbReference>
<dbReference type="InterPro" id="IPR001091">
    <property type="entry name" value="RM_Methyltransferase"/>
</dbReference>
<dbReference type="PRINTS" id="PR00508">
    <property type="entry name" value="S21N4MTFRASE"/>
</dbReference>
<evidence type="ECO:0000256" key="2">
    <source>
        <dbReference type="ARBA" id="ARBA00022603"/>
    </source>
</evidence>
<dbReference type="EC" id="2.1.1.-" evidence="5"/>
<evidence type="ECO:0000256" key="5">
    <source>
        <dbReference type="RuleBase" id="RU362026"/>
    </source>
</evidence>
<sequence length="299" mass="33704">MAQTKAEGRLLKTTDLGLLYEGDCLDIMRSVESSSVDLIFADPPFNLGKAYTSGMDDAIDSSRYLEWCENWLDECVRLLRDGGSLFLWNLPKWNISLGSYLMRHLTFRHSIAVDFKCGMPVRGRLYPAHYSLLYFVKGQRPAIFHPDRLPLQCCRHCGGEVHDYGGKKSVMNPSGVSLSDVWTDISPVRHAKFKNREANALPLKLLDRVLSMATDPGSVVLDPFGGSGTTYVAAELTGRRWIGMDLHAGEAEKRLSDLTVDRELLDLLSSDKNTLFRTRDIRRRAETGKSWPMERQALC</sequence>
<dbReference type="PROSITE" id="PS00092">
    <property type="entry name" value="N6_MTASE"/>
    <property type="match status" value="1"/>
</dbReference>
<evidence type="ECO:0000313" key="7">
    <source>
        <dbReference type="EMBL" id="GBQ84727.1"/>
    </source>
</evidence>
<dbReference type="RefSeq" id="WP_061505621.1">
    <property type="nucleotide sequence ID" value="NZ_BAPF01000050.1"/>
</dbReference>
<reference evidence="7" key="1">
    <citation type="submission" date="2013-04" db="EMBL/GenBank/DDBJ databases">
        <title>The genome sequencing project of 58 acetic acid bacteria.</title>
        <authorList>
            <person name="Okamoto-Kainuma A."/>
            <person name="Ishikawa M."/>
            <person name="Umino S."/>
            <person name="Koizumi Y."/>
            <person name="Shiwa Y."/>
            <person name="Yoshikawa H."/>
            <person name="Matsutani M."/>
            <person name="Matsushita K."/>
        </authorList>
    </citation>
    <scope>NUCLEOTIDE SEQUENCE</scope>
    <source>
        <strain evidence="7">DSM 14337</strain>
    </source>
</reference>
<accession>A0ABQ0PYF3</accession>
<evidence type="ECO:0000313" key="8">
    <source>
        <dbReference type="Proteomes" id="UP001065047"/>
    </source>
</evidence>
<dbReference type="Proteomes" id="UP001065047">
    <property type="component" value="Unassembled WGS sequence"/>
</dbReference>
<comment type="similarity">
    <text evidence="1 5">Belongs to the N(4)/N(6)-methyltransferase family.</text>
</comment>
<name>A0ABQ0PYF3_9PROT</name>
<keyword evidence="8" id="KW-1185">Reference proteome</keyword>
<gene>
    <name evidence="7" type="ORF">AA14337_2898</name>
</gene>
<dbReference type="GO" id="GO:0032259">
    <property type="term" value="P:methylation"/>
    <property type="evidence" value="ECO:0007669"/>
    <property type="project" value="UniProtKB-KW"/>
</dbReference>
<comment type="catalytic activity">
    <reaction evidence="4">
        <text>a 2'-deoxyadenosine in DNA + S-adenosyl-L-methionine = an N(6)-methyl-2'-deoxyadenosine in DNA + S-adenosyl-L-homocysteine + H(+)</text>
        <dbReference type="Rhea" id="RHEA:15197"/>
        <dbReference type="Rhea" id="RHEA-COMP:12418"/>
        <dbReference type="Rhea" id="RHEA-COMP:12419"/>
        <dbReference type="ChEBI" id="CHEBI:15378"/>
        <dbReference type="ChEBI" id="CHEBI:57856"/>
        <dbReference type="ChEBI" id="CHEBI:59789"/>
        <dbReference type="ChEBI" id="CHEBI:90615"/>
        <dbReference type="ChEBI" id="CHEBI:90616"/>
        <dbReference type="EC" id="2.1.1.72"/>
    </reaction>
</comment>
<keyword evidence="3" id="KW-0808">Transferase</keyword>
<dbReference type="InterPro" id="IPR002941">
    <property type="entry name" value="DNA_methylase_N4/N6"/>
</dbReference>
<organism evidence="7 8">
    <name type="scientific">Acetobacter malorum DSM 14337</name>
    <dbReference type="NCBI Taxonomy" id="1307910"/>
    <lineage>
        <taxon>Bacteria</taxon>
        <taxon>Pseudomonadati</taxon>
        <taxon>Pseudomonadota</taxon>
        <taxon>Alphaproteobacteria</taxon>
        <taxon>Acetobacterales</taxon>
        <taxon>Acetobacteraceae</taxon>
        <taxon>Acetobacter</taxon>
    </lineage>
</organism>
<protein>
    <recommendedName>
        <fullName evidence="5">Methyltransferase</fullName>
        <ecNumber evidence="5">2.1.1.-</ecNumber>
    </recommendedName>
</protein>
<comment type="caution">
    <text evidence="7">The sequence shown here is derived from an EMBL/GenBank/DDBJ whole genome shotgun (WGS) entry which is preliminary data.</text>
</comment>
<dbReference type="InterPro" id="IPR029063">
    <property type="entry name" value="SAM-dependent_MTases_sf"/>
</dbReference>